<accession>A0A0B2W0B7</accession>
<gene>
    <name evidence="11" type="ORF">Tcan_09787</name>
</gene>
<evidence type="ECO:0000256" key="1">
    <source>
        <dbReference type="ARBA" id="ARBA00004613"/>
    </source>
</evidence>
<evidence type="ECO:0000256" key="10">
    <source>
        <dbReference type="SAM" id="SignalP"/>
    </source>
</evidence>
<dbReference type="GO" id="GO:0005576">
    <property type="term" value="C:extracellular region"/>
    <property type="evidence" value="ECO:0007669"/>
    <property type="project" value="UniProtKB-SubCell"/>
</dbReference>
<dbReference type="InterPro" id="IPR008632">
    <property type="entry name" value="Gp-FAR-1"/>
</dbReference>
<evidence type="ECO:0000256" key="3">
    <source>
        <dbReference type="ARBA" id="ARBA00017453"/>
    </source>
</evidence>
<dbReference type="GO" id="GO:0019841">
    <property type="term" value="F:retinol binding"/>
    <property type="evidence" value="ECO:0007669"/>
    <property type="project" value="UniProtKB-KW"/>
</dbReference>
<evidence type="ECO:0000256" key="7">
    <source>
        <dbReference type="ARBA" id="ARBA00023054"/>
    </source>
</evidence>
<evidence type="ECO:0000256" key="9">
    <source>
        <dbReference type="ARBA" id="ARBA00023121"/>
    </source>
</evidence>
<dbReference type="GO" id="GO:0016918">
    <property type="term" value="F:retinal binding"/>
    <property type="evidence" value="ECO:0007669"/>
    <property type="project" value="UniProtKB-KW"/>
</dbReference>
<evidence type="ECO:0000256" key="4">
    <source>
        <dbReference type="ARBA" id="ARBA00022525"/>
    </source>
</evidence>
<comment type="similarity">
    <text evidence="2">Belongs to the fatty-acid and retinol-binding protein (FARBP) family.</text>
</comment>
<dbReference type="EMBL" id="JPKZ01000538">
    <property type="protein sequence ID" value="KHN86640.1"/>
    <property type="molecule type" value="Genomic_DNA"/>
</dbReference>
<keyword evidence="12" id="KW-1185">Reference proteome</keyword>
<keyword evidence="9" id="KW-0446">Lipid-binding</keyword>
<dbReference type="PANTHER" id="PTHR31418:SF7">
    <property type="entry name" value="FATTY-ACID AND RETINOL-BINDING PROTEIN 1"/>
    <property type="match status" value="1"/>
</dbReference>
<keyword evidence="7" id="KW-0175">Coiled coil</keyword>
<evidence type="ECO:0000256" key="6">
    <source>
        <dbReference type="ARBA" id="ARBA00022893"/>
    </source>
</evidence>
<dbReference type="PANTHER" id="PTHR31418">
    <property type="entry name" value="FATTY-ACID AND RETINOL-BINDING PROTEIN 1"/>
    <property type="match status" value="1"/>
</dbReference>
<name>A0A0B2W0B7_TOXCA</name>
<evidence type="ECO:0000256" key="2">
    <source>
        <dbReference type="ARBA" id="ARBA00006648"/>
    </source>
</evidence>
<keyword evidence="8" id="KW-0683">Retinol-binding</keyword>
<keyword evidence="6" id="KW-0845">Vitamin A</keyword>
<evidence type="ECO:0000313" key="12">
    <source>
        <dbReference type="Proteomes" id="UP000031036"/>
    </source>
</evidence>
<sequence>MPQFSAAVLLVYFVAITANAQQLHDMNSISEDNSTNGWTASLQIFLKNFGKYLPVEVKDLLEHMTAEDMKTIRSINYSNVTTEEQFLAELDKKDPKLAEKIRAANTTIFTKIDALSAPAREYMMKLDKKDPKLAEKIRAANTTIFTKIDALSAPAREYMMKSINSSKWLGISASTDTTVKTLANIITEYMALPEATKREIVTAFPCVGEIMNSESVKAWMDERDKTQDGR</sequence>
<comment type="caution">
    <text evidence="11">The sequence shown here is derived from an EMBL/GenBank/DDBJ whole genome shotgun (WGS) entry which is preliminary data.</text>
</comment>
<dbReference type="Gene3D" id="1.20.120.1100">
    <property type="match status" value="2"/>
</dbReference>
<reference evidence="11 12" key="1">
    <citation type="submission" date="2014-11" db="EMBL/GenBank/DDBJ databases">
        <title>Genetic blueprint of the zoonotic pathogen Toxocara canis.</title>
        <authorList>
            <person name="Zhu X.-Q."/>
            <person name="Korhonen P.K."/>
            <person name="Cai H."/>
            <person name="Young N.D."/>
            <person name="Nejsum P."/>
            <person name="von Samson-Himmelstjerna G."/>
            <person name="Boag P.R."/>
            <person name="Tan P."/>
            <person name="Li Q."/>
            <person name="Min J."/>
            <person name="Yang Y."/>
            <person name="Wang X."/>
            <person name="Fang X."/>
            <person name="Hall R.S."/>
            <person name="Hofmann A."/>
            <person name="Sternberg P.W."/>
            <person name="Jex A.R."/>
            <person name="Gasser R.B."/>
        </authorList>
    </citation>
    <scope>NUCLEOTIDE SEQUENCE [LARGE SCALE GENOMIC DNA]</scope>
    <source>
        <strain evidence="11">PN_DK_2014</strain>
    </source>
</reference>
<protein>
    <recommendedName>
        <fullName evidence="3">Fatty-acid and retinol-binding protein 1</fullName>
    </recommendedName>
</protein>
<evidence type="ECO:0000313" key="11">
    <source>
        <dbReference type="EMBL" id="KHN86640.1"/>
    </source>
</evidence>
<dbReference type="AlphaFoldDB" id="A0A0B2W0B7"/>
<keyword evidence="4" id="KW-0964">Secreted</keyword>
<comment type="subcellular location">
    <subcellularLocation>
        <location evidence="1">Secreted</location>
    </subcellularLocation>
</comment>
<feature type="chain" id="PRO_5002080577" description="Fatty-acid and retinol-binding protein 1" evidence="10">
    <location>
        <begin position="21"/>
        <end position="230"/>
    </location>
</feature>
<proteinExistence type="inferred from homology"/>
<organism evidence="11 12">
    <name type="scientific">Toxocara canis</name>
    <name type="common">Canine roundworm</name>
    <dbReference type="NCBI Taxonomy" id="6265"/>
    <lineage>
        <taxon>Eukaryota</taxon>
        <taxon>Metazoa</taxon>
        <taxon>Ecdysozoa</taxon>
        <taxon>Nematoda</taxon>
        <taxon>Chromadorea</taxon>
        <taxon>Rhabditida</taxon>
        <taxon>Spirurina</taxon>
        <taxon>Ascaridomorpha</taxon>
        <taxon>Ascaridoidea</taxon>
        <taxon>Toxocaridae</taxon>
        <taxon>Toxocara</taxon>
    </lineage>
</organism>
<dbReference type="Pfam" id="PF05823">
    <property type="entry name" value="Gp-FAR-1"/>
    <property type="match status" value="1"/>
</dbReference>
<feature type="signal peptide" evidence="10">
    <location>
        <begin position="1"/>
        <end position="20"/>
    </location>
</feature>
<evidence type="ECO:0000256" key="5">
    <source>
        <dbReference type="ARBA" id="ARBA00022729"/>
    </source>
</evidence>
<dbReference type="OrthoDB" id="5808308at2759"/>
<evidence type="ECO:0000256" key="8">
    <source>
        <dbReference type="ARBA" id="ARBA00023072"/>
    </source>
</evidence>
<dbReference type="Proteomes" id="UP000031036">
    <property type="component" value="Unassembled WGS sequence"/>
</dbReference>
<keyword evidence="5 10" id="KW-0732">Signal</keyword>